<reference evidence="1" key="1">
    <citation type="submission" date="2020-10" db="EMBL/GenBank/DDBJ databases">
        <authorList>
            <person name="Gilroy R."/>
        </authorList>
    </citation>
    <scope>NUCLEOTIDE SEQUENCE</scope>
    <source>
        <strain evidence="1">ChiBcec16-1751</strain>
    </source>
</reference>
<dbReference type="InterPro" id="IPR019271">
    <property type="entry name" value="DUF2284_metal-binding"/>
</dbReference>
<comment type="caution">
    <text evidence="1">The sequence shown here is derived from an EMBL/GenBank/DDBJ whole genome shotgun (WGS) entry which is preliminary data.</text>
</comment>
<reference evidence="1" key="2">
    <citation type="journal article" date="2021" name="PeerJ">
        <title>Extensive microbial diversity within the chicken gut microbiome revealed by metagenomics and culture.</title>
        <authorList>
            <person name="Gilroy R."/>
            <person name="Ravi A."/>
            <person name="Getino M."/>
            <person name="Pursley I."/>
            <person name="Horton D.L."/>
            <person name="Alikhan N.F."/>
            <person name="Baker D."/>
            <person name="Gharbi K."/>
            <person name="Hall N."/>
            <person name="Watson M."/>
            <person name="Adriaenssens E.M."/>
            <person name="Foster-Nyarko E."/>
            <person name="Jarju S."/>
            <person name="Secka A."/>
            <person name="Antonio M."/>
            <person name="Oren A."/>
            <person name="Chaudhuri R.R."/>
            <person name="La Ragione R."/>
            <person name="Hildebrand F."/>
            <person name="Pallen M.J."/>
        </authorList>
    </citation>
    <scope>NUCLEOTIDE SEQUENCE</scope>
    <source>
        <strain evidence="1">ChiBcec16-1751</strain>
    </source>
</reference>
<proteinExistence type="predicted"/>
<dbReference type="AlphaFoldDB" id="A0A9D1F9Q8"/>
<evidence type="ECO:0000313" key="1">
    <source>
        <dbReference type="EMBL" id="HIS64923.1"/>
    </source>
</evidence>
<evidence type="ECO:0000313" key="2">
    <source>
        <dbReference type="Proteomes" id="UP000886741"/>
    </source>
</evidence>
<dbReference type="Pfam" id="PF10050">
    <property type="entry name" value="DUF2284"/>
    <property type="match status" value="1"/>
</dbReference>
<gene>
    <name evidence="1" type="ORF">IAA83_06085</name>
</gene>
<organism evidence="1 2">
    <name type="scientific">Candidatus Avoscillospira avistercoris</name>
    <dbReference type="NCBI Taxonomy" id="2840707"/>
    <lineage>
        <taxon>Bacteria</taxon>
        <taxon>Bacillati</taxon>
        <taxon>Bacillota</taxon>
        <taxon>Clostridia</taxon>
        <taxon>Eubacteriales</taxon>
        <taxon>Oscillospiraceae</taxon>
        <taxon>Oscillospiraceae incertae sedis</taxon>
        <taxon>Candidatus Avoscillospira</taxon>
    </lineage>
</organism>
<accession>A0A9D1F9Q8</accession>
<name>A0A9D1F9Q8_9FIRM</name>
<sequence length="177" mass="19592">MENEALVSLALEAGFTHAAVADAAILKPMQEVRDMCAANTCHRYGVCWSCPPACGELAECAEKLSHYRHTLVVQTVGELEDSWDYESIRDTEDRQKESQQKLLPILREKLGDVMPLGVGSCRQCQTCSYPDAPCRFPDKAFSSMEAYGLLVSQVCTDSGLKYNYGPNTIAYTGCFLF</sequence>
<dbReference type="Proteomes" id="UP000886741">
    <property type="component" value="Unassembled WGS sequence"/>
</dbReference>
<dbReference type="EMBL" id="DVJJ01000089">
    <property type="protein sequence ID" value="HIS64923.1"/>
    <property type="molecule type" value="Genomic_DNA"/>
</dbReference>
<protein>
    <submittedName>
        <fullName evidence="1">DUF2284 domain-containing protein</fullName>
    </submittedName>
</protein>